<accession>A0ABV6CYT6</accession>
<dbReference type="Pfam" id="PF06170">
    <property type="entry name" value="DUF983"/>
    <property type="match status" value="1"/>
</dbReference>
<evidence type="ECO:0000313" key="2">
    <source>
        <dbReference type="EMBL" id="MFC0205552.1"/>
    </source>
</evidence>
<keyword evidence="1" id="KW-0472">Membrane</keyword>
<dbReference type="Proteomes" id="UP001589798">
    <property type="component" value="Unassembled WGS sequence"/>
</dbReference>
<gene>
    <name evidence="2" type="ORF">ACFFJC_14900</name>
</gene>
<organism evidence="2 3">
    <name type="scientific">Novosphingobium soli</name>
    <dbReference type="NCBI Taxonomy" id="574956"/>
    <lineage>
        <taxon>Bacteria</taxon>
        <taxon>Pseudomonadati</taxon>
        <taxon>Pseudomonadota</taxon>
        <taxon>Alphaproteobacteria</taxon>
        <taxon>Sphingomonadales</taxon>
        <taxon>Sphingomonadaceae</taxon>
        <taxon>Novosphingobium</taxon>
    </lineage>
</organism>
<dbReference type="RefSeq" id="WP_379488285.1">
    <property type="nucleotide sequence ID" value="NZ_JBHLWK010000018.1"/>
</dbReference>
<keyword evidence="1" id="KW-1133">Transmembrane helix</keyword>
<keyword evidence="3" id="KW-1185">Reference proteome</keyword>
<proteinExistence type="predicted"/>
<name>A0ABV6CYT6_9SPHN</name>
<feature type="transmembrane region" description="Helical" evidence="1">
    <location>
        <begin position="60"/>
        <end position="80"/>
    </location>
</feature>
<reference evidence="2 3" key="1">
    <citation type="submission" date="2024-09" db="EMBL/GenBank/DDBJ databases">
        <authorList>
            <person name="Sun Q."/>
            <person name="Mori K."/>
        </authorList>
    </citation>
    <scope>NUCLEOTIDE SEQUENCE [LARGE SCALE GENOMIC DNA]</scope>
    <source>
        <strain evidence="2 3">CCM 7706</strain>
    </source>
</reference>
<comment type="caution">
    <text evidence="2">The sequence shown here is derived from an EMBL/GenBank/DDBJ whole genome shotgun (WGS) entry which is preliminary data.</text>
</comment>
<dbReference type="EMBL" id="JBHLWK010000018">
    <property type="protein sequence ID" value="MFC0205552.1"/>
    <property type="molecule type" value="Genomic_DNA"/>
</dbReference>
<keyword evidence="1" id="KW-0812">Transmembrane</keyword>
<evidence type="ECO:0000313" key="3">
    <source>
        <dbReference type="Proteomes" id="UP001589798"/>
    </source>
</evidence>
<dbReference type="InterPro" id="IPR009325">
    <property type="entry name" value="DUF983"/>
</dbReference>
<protein>
    <submittedName>
        <fullName evidence="2">DUF983 domain-containing protein</fullName>
    </submittedName>
</protein>
<sequence length="129" mass="13849">MPQDDDQTTKGQPSTASAALFGCCPRCGARTLFAGVARFAPRCPSCGLDFSQFNVGDGPAAFLTLVIGTLIAILAIWLQLSVSPPFWVHALLWVPISTALTLGGLRVTKAWLLGTEYRRQAGEGRLRED</sequence>
<evidence type="ECO:0000256" key="1">
    <source>
        <dbReference type="SAM" id="Phobius"/>
    </source>
</evidence>
<feature type="transmembrane region" description="Helical" evidence="1">
    <location>
        <begin position="86"/>
        <end position="105"/>
    </location>
</feature>